<feature type="transmembrane region" description="Helical" evidence="1">
    <location>
        <begin position="125"/>
        <end position="148"/>
    </location>
</feature>
<name>A0A812J7X7_9DINO</name>
<dbReference type="AlphaFoldDB" id="A0A812J7X7"/>
<keyword evidence="1" id="KW-0812">Transmembrane</keyword>
<feature type="transmembrane region" description="Helical" evidence="1">
    <location>
        <begin position="20"/>
        <end position="43"/>
    </location>
</feature>
<evidence type="ECO:0008006" key="4">
    <source>
        <dbReference type="Google" id="ProtNLM"/>
    </source>
</evidence>
<sequence>MHSVRQYPSVFCDGAGHASMMLIGGILMTLVAGFLAACAWAVWRMPYWTLKQAKRHYVAAFRFVKEGYRLDSWWYGVPVLLTGPLLSLPGLVAADDPASQMVLTTLILFAHLLLLLLCWPWKVPVVNVIETVAVSGALFSAISAGFFLPPGSGTSFSRAFAMLTRTVVAGAFCLVSVMFVCGLIECKCYGRSQCRFVPQVPRVQQDCLLTTGSRFLRSREPGTSEEPS</sequence>
<feature type="transmembrane region" description="Helical" evidence="1">
    <location>
        <begin position="160"/>
        <end position="184"/>
    </location>
</feature>
<dbReference type="EMBL" id="CAJNDS010000347">
    <property type="protein sequence ID" value="CAE7195821.1"/>
    <property type="molecule type" value="Genomic_DNA"/>
</dbReference>
<keyword evidence="3" id="KW-1185">Reference proteome</keyword>
<evidence type="ECO:0000256" key="1">
    <source>
        <dbReference type="SAM" id="Phobius"/>
    </source>
</evidence>
<reference evidence="2" key="1">
    <citation type="submission" date="2021-02" db="EMBL/GenBank/DDBJ databases">
        <authorList>
            <person name="Dougan E. K."/>
            <person name="Rhodes N."/>
            <person name="Thang M."/>
            <person name="Chan C."/>
        </authorList>
    </citation>
    <scope>NUCLEOTIDE SEQUENCE</scope>
</reference>
<evidence type="ECO:0000313" key="3">
    <source>
        <dbReference type="Proteomes" id="UP000604046"/>
    </source>
</evidence>
<dbReference type="Proteomes" id="UP000604046">
    <property type="component" value="Unassembled WGS sequence"/>
</dbReference>
<proteinExistence type="predicted"/>
<evidence type="ECO:0000313" key="2">
    <source>
        <dbReference type="EMBL" id="CAE7195821.1"/>
    </source>
</evidence>
<feature type="transmembrane region" description="Helical" evidence="1">
    <location>
        <begin position="72"/>
        <end position="92"/>
    </location>
</feature>
<accession>A0A812J7X7</accession>
<keyword evidence="1" id="KW-1133">Transmembrane helix</keyword>
<dbReference type="OrthoDB" id="447656at2759"/>
<protein>
    <recommendedName>
        <fullName evidence="4">TRP C-terminal domain-containing protein</fullName>
    </recommendedName>
</protein>
<feature type="transmembrane region" description="Helical" evidence="1">
    <location>
        <begin position="98"/>
        <end position="118"/>
    </location>
</feature>
<organism evidence="2 3">
    <name type="scientific">Symbiodinium natans</name>
    <dbReference type="NCBI Taxonomy" id="878477"/>
    <lineage>
        <taxon>Eukaryota</taxon>
        <taxon>Sar</taxon>
        <taxon>Alveolata</taxon>
        <taxon>Dinophyceae</taxon>
        <taxon>Suessiales</taxon>
        <taxon>Symbiodiniaceae</taxon>
        <taxon>Symbiodinium</taxon>
    </lineage>
</organism>
<comment type="caution">
    <text evidence="2">The sequence shown here is derived from an EMBL/GenBank/DDBJ whole genome shotgun (WGS) entry which is preliminary data.</text>
</comment>
<gene>
    <name evidence="2" type="ORF">SNAT2548_LOCUS5455</name>
</gene>
<keyword evidence="1" id="KW-0472">Membrane</keyword>